<dbReference type="InterPro" id="IPR048256">
    <property type="entry name" value="Tektin-like"/>
</dbReference>
<dbReference type="PANTHER" id="PTHR19960">
    <property type="entry name" value="TEKTIN"/>
    <property type="match status" value="1"/>
</dbReference>
<keyword evidence="3" id="KW-0966">Cell projection</keyword>
<evidence type="ECO:0000313" key="5">
    <source>
        <dbReference type="Ensembl" id="ENSDCDP00010053072.1"/>
    </source>
</evidence>
<gene>
    <name evidence="5" type="primary">TEKT2</name>
</gene>
<proteinExistence type="inferred from homology"/>
<reference evidence="5 6" key="1">
    <citation type="submission" date="2020-06" db="EMBL/GenBank/DDBJ databases">
        <authorList>
            <consortium name="Wellcome Sanger Institute Data Sharing"/>
        </authorList>
    </citation>
    <scope>NUCLEOTIDE SEQUENCE [LARGE SCALE GENOMIC DNA]</scope>
</reference>
<name>A0AAY4E5Q1_9TELE</name>
<evidence type="ECO:0000313" key="6">
    <source>
        <dbReference type="Proteomes" id="UP000694580"/>
    </source>
</evidence>
<protein>
    <recommendedName>
        <fullName evidence="3">Tektin</fullName>
    </recommendedName>
</protein>
<dbReference type="GeneTree" id="ENSGT00950000182894"/>
<dbReference type="InterPro" id="IPR000435">
    <property type="entry name" value="Tektins"/>
</dbReference>
<reference evidence="5" key="2">
    <citation type="submission" date="2025-08" db="UniProtKB">
        <authorList>
            <consortium name="Ensembl"/>
        </authorList>
    </citation>
    <scope>IDENTIFICATION</scope>
</reference>
<feature type="coiled-coil region" evidence="4">
    <location>
        <begin position="352"/>
        <end position="379"/>
    </location>
</feature>
<reference evidence="5" key="3">
    <citation type="submission" date="2025-09" db="UniProtKB">
        <authorList>
            <consortium name="Ensembl"/>
        </authorList>
    </citation>
    <scope>IDENTIFICATION</scope>
</reference>
<dbReference type="GO" id="GO:0005634">
    <property type="term" value="C:nucleus"/>
    <property type="evidence" value="ECO:0007669"/>
    <property type="project" value="TreeGrafter"/>
</dbReference>
<keyword evidence="3" id="KW-0969">Cilium</keyword>
<evidence type="ECO:0000256" key="2">
    <source>
        <dbReference type="ARBA" id="ARBA00022490"/>
    </source>
</evidence>
<keyword evidence="3" id="KW-0282">Flagellum</keyword>
<dbReference type="GO" id="GO:0060294">
    <property type="term" value="P:cilium movement involved in cell motility"/>
    <property type="evidence" value="ECO:0007669"/>
    <property type="project" value="UniProtKB-UniRule"/>
</dbReference>
<dbReference type="Ensembl" id="ENSDCDT00010063568.1">
    <property type="protein sequence ID" value="ENSDCDP00010053072.1"/>
    <property type="gene ID" value="ENSDCDG00010030889.1"/>
</dbReference>
<sequence>MATLSSKPGLKHSVTDWDATNKLLSDIAEYRRKASHDICQEGRALRNETANKASWLESDSNRRLSDRIHDISHWKELLEFCVQEVDREMDALTLSKEAAERALASLTLPLEVTVDCLTMREGRRGSELVSDLVEVELKKEVRVIDEAQHALQQQIDQSFEELCLSVTFLFRHSLLQEARHQLTLDLQNKMEALDADMSCLSLTVTSSEISLKPQPTRIPHGSSTPQQWVQFSHHNVTRAQQEMQASQQLRENISTTRVQVQNELEAQRTVLQFALRKRTHNLEQAKDELQWQLKTTKDQIMDMEEDIRGLEDDLQAKMSPLKLSHTRLENRTKRPGMDLCWDEVQSGLVSEAKQLEGIIQSLHEKLSQAQHSLQDLRHHEACMLEDLSRKQDTLSLETRTQEIRQRLFTASQKQSYPIAAVPLTNYSKRLNGKVA</sequence>
<organism evidence="5 6">
    <name type="scientific">Denticeps clupeoides</name>
    <name type="common">denticle herring</name>
    <dbReference type="NCBI Taxonomy" id="299321"/>
    <lineage>
        <taxon>Eukaryota</taxon>
        <taxon>Metazoa</taxon>
        <taxon>Chordata</taxon>
        <taxon>Craniata</taxon>
        <taxon>Vertebrata</taxon>
        <taxon>Euteleostomi</taxon>
        <taxon>Actinopterygii</taxon>
        <taxon>Neopterygii</taxon>
        <taxon>Teleostei</taxon>
        <taxon>Clupei</taxon>
        <taxon>Clupeiformes</taxon>
        <taxon>Denticipitoidei</taxon>
        <taxon>Denticipitidae</taxon>
        <taxon>Denticeps</taxon>
    </lineage>
</organism>
<dbReference type="PANTHER" id="PTHR19960:SF7">
    <property type="entry name" value="TEKTIN"/>
    <property type="match status" value="1"/>
</dbReference>
<accession>A0AAY4E5Q1</accession>
<evidence type="ECO:0000256" key="1">
    <source>
        <dbReference type="ARBA" id="ARBA00007209"/>
    </source>
</evidence>
<dbReference type="Pfam" id="PF03148">
    <property type="entry name" value="Tektin"/>
    <property type="match status" value="1"/>
</dbReference>
<dbReference type="AlphaFoldDB" id="A0AAY4E5Q1"/>
<keyword evidence="6" id="KW-1185">Reference proteome</keyword>
<comment type="subcellular location">
    <subcellularLocation>
        <location evidence="3">Cytoplasm</location>
        <location evidence="3">Cytoskeleton</location>
        <location evidence="3">Cilium axoneme</location>
    </subcellularLocation>
</comment>
<feature type="coiled-coil region" evidence="4">
    <location>
        <begin position="279"/>
        <end position="313"/>
    </location>
</feature>
<dbReference type="GO" id="GO:0060271">
    <property type="term" value="P:cilium assembly"/>
    <property type="evidence" value="ECO:0007669"/>
    <property type="project" value="UniProtKB-UniRule"/>
</dbReference>
<dbReference type="PRINTS" id="PR00511">
    <property type="entry name" value="TEKTIN"/>
</dbReference>
<dbReference type="Proteomes" id="UP000694580">
    <property type="component" value="Chromosome 20"/>
</dbReference>
<dbReference type="GO" id="GO:0015630">
    <property type="term" value="C:microtubule cytoskeleton"/>
    <property type="evidence" value="ECO:0007669"/>
    <property type="project" value="UniProtKB-UniRule"/>
</dbReference>
<evidence type="ECO:0000256" key="3">
    <source>
        <dbReference type="RuleBase" id="RU367040"/>
    </source>
</evidence>
<dbReference type="GO" id="GO:0005930">
    <property type="term" value="C:axoneme"/>
    <property type="evidence" value="ECO:0007669"/>
    <property type="project" value="UniProtKB-SubCell"/>
</dbReference>
<keyword evidence="4" id="KW-0175">Coiled coil</keyword>
<keyword evidence="2" id="KW-0963">Cytoplasm</keyword>
<evidence type="ECO:0000256" key="4">
    <source>
        <dbReference type="SAM" id="Coils"/>
    </source>
</evidence>
<comment type="similarity">
    <text evidence="1 3">Belongs to the tektin family.</text>
</comment>